<accession>X0UB00</accession>
<dbReference type="AlphaFoldDB" id="X0UB00"/>
<dbReference type="EMBL" id="BARS01029283">
    <property type="protein sequence ID" value="GAG02745.1"/>
    <property type="molecule type" value="Genomic_DNA"/>
</dbReference>
<reference evidence="1" key="1">
    <citation type="journal article" date="2014" name="Front. Microbiol.">
        <title>High frequency of phylogenetically diverse reductive dehalogenase-homologous genes in deep subseafloor sedimentary metagenomes.</title>
        <authorList>
            <person name="Kawai M."/>
            <person name="Futagami T."/>
            <person name="Toyoda A."/>
            <person name="Takaki Y."/>
            <person name="Nishi S."/>
            <person name="Hori S."/>
            <person name="Arai W."/>
            <person name="Tsubouchi T."/>
            <person name="Morono Y."/>
            <person name="Uchiyama I."/>
            <person name="Ito T."/>
            <person name="Fujiyama A."/>
            <person name="Inagaki F."/>
            <person name="Takami H."/>
        </authorList>
    </citation>
    <scope>NUCLEOTIDE SEQUENCE</scope>
    <source>
        <strain evidence="1">Expedition CK06-06</strain>
    </source>
</reference>
<name>X0UB00_9ZZZZ</name>
<protein>
    <submittedName>
        <fullName evidence="1">Uncharacterized protein</fullName>
    </submittedName>
</protein>
<sequence length="182" mass="20842">MGYYGRRRRYSYQSNEEKKKLIETEEKLTGKLNELSFVKCMQCSGKLIRVFKPATVRTPAYHGDVKDYIHRMQATMARCTERGVRNENYIAGPEYTLVFSHGHFVKPHSDVLSSLKSHGHCGVGALVGKTPVDIAARFLLRRRAIRNACIVNGVSPQEVRDWLDMLDHDDLDDMFGYGFKII</sequence>
<evidence type="ECO:0000313" key="1">
    <source>
        <dbReference type="EMBL" id="GAG02745.1"/>
    </source>
</evidence>
<gene>
    <name evidence="1" type="ORF">S01H1_45787</name>
</gene>
<proteinExistence type="predicted"/>
<comment type="caution">
    <text evidence="1">The sequence shown here is derived from an EMBL/GenBank/DDBJ whole genome shotgun (WGS) entry which is preliminary data.</text>
</comment>
<feature type="non-terminal residue" evidence="1">
    <location>
        <position position="182"/>
    </location>
</feature>
<organism evidence="1">
    <name type="scientific">marine sediment metagenome</name>
    <dbReference type="NCBI Taxonomy" id="412755"/>
    <lineage>
        <taxon>unclassified sequences</taxon>
        <taxon>metagenomes</taxon>
        <taxon>ecological metagenomes</taxon>
    </lineage>
</organism>